<feature type="compositionally biased region" description="Low complexity" evidence="6">
    <location>
        <begin position="382"/>
        <end position="399"/>
    </location>
</feature>
<keyword evidence="7" id="KW-0812">Transmembrane</keyword>
<dbReference type="InterPro" id="IPR013325">
    <property type="entry name" value="RNA_pol_sigma_r2"/>
</dbReference>
<keyword evidence="7" id="KW-0472">Membrane</keyword>
<name>A0A918CCT1_AGRME</name>
<dbReference type="EMBL" id="BMRJ01000001">
    <property type="protein sequence ID" value="GGR17171.1"/>
    <property type="molecule type" value="Genomic_DNA"/>
</dbReference>
<evidence type="ECO:0000256" key="3">
    <source>
        <dbReference type="ARBA" id="ARBA00023082"/>
    </source>
</evidence>
<dbReference type="GO" id="GO:0006352">
    <property type="term" value="P:DNA-templated transcription initiation"/>
    <property type="evidence" value="ECO:0007669"/>
    <property type="project" value="InterPro"/>
</dbReference>
<evidence type="ECO:0000256" key="1">
    <source>
        <dbReference type="ARBA" id="ARBA00010641"/>
    </source>
</evidence>
<accession>A0A918CCT1</accession>
<dbReference type="NCBIfam" id="TIGR02937">
    <property type="entry name" value="sigma70-ECF"/>
    <property type="match status" value="1"/>
</dbReference>
<dbReference type="GO" id="GO:0003677">
    <property type="term" value="F:DNA binding"/>
    <property type="evidence" value="ECO:0007669"/>
    <property type="project" value="UniProtKB-KW"/>
</dbReference>
<comment type="caution">
    <text evidence="9">The sequence shown here is derived from an EMBL/GenBank/DDBJ whole genome shotgun (WGS) entry which is preliminary data.</text>
</comment>
<dbReference type="Gene3D" id="1.10.10.10">
    <property type="entry name" value="Winged helix-like DNA-binding domain superfamily/Winged helix DNA-binding domain"/>
    <property type="match status" value="1"/>
</dbReference>
<dbReference type="GO" id="GO:0005975">
    <property type="term" value="P:carbohydrate metabolic process"/>
    <property type="evidence" value="ECO:0007669"/>
    <property type="project" value="UniProtKB-ARBA"/>
</dbReference>
<keyword evidence="3" id="KW-0731">Sigma factor</keyword>
<keyword evidence="5" id="KW-0804">Transcription</keyword>
<dbReference type="AlphaFoldDB" id="A0A918CCT1"/>
<organism evidence="9 10">
    <name type="scientific">Agromyces mediolanus</name>
    <name type="common">Corynebacterium mediolanum</name>
    <dbReference type="NCBI Taxonomy" id="41986"/>
    <lineage>
        <taxon>Bacteria</taxon>
        <taxon>Bacillati</taxon>
        <taxon>Actinomycetota</taxon>
        <taxon>Actinomycetes</taxon>
        <taxon>Micrococcales</taxon>
        <taxon>Microbacteriaceae</taxon>
        <taxon>Agromyces</taxon>
    </lineage>
</organism>
<evidence type="ECO:0000313" key="10">
    <source>
        <dbReference type="Proteomes" id="UP000610303"/>
    </source>
</evidence>
<dbReference type="GO" id="GO:0016987">
    <property type="term" value="F:sigma factor activity"/>
    <property type="evidence" value="ECO:0007669"/>
    <property type="project" value="UniProtKB-KW"/>
</dbReference>
<evidence type="ECO:0000256" key="2">
    <source>
        <dbReference type="ARBA" id="ARBA00023015"/>
    </source>
</evidence>
<evidence type="ECO:0000256" key="5">
    <source>
        <dbReference type="ARBA" id="ARBA00023163"/>
    </source>
</evidence>
<dbReference type="SUPFAM" id="SSF88659">
    <property type="entry name" value="Sigma3 and sigma4 domains of RNA polymerase sigma factors"/>
    <property type="match status" value="1"/>
</dbReference>
<reference evidence="9" key="1">
    <citation type="journal article" date="2014" name="Int. J. Syst. Evol. Microbiol.">
        <title>Complete genome sequence of Corynebacterium casei LMG S-19264T (=DSM 44701T), isolated from a smear-ripened cheese.</title>
        <authorList>
            <consortium name="US DOE Joint Genome Institute (JGI-PGF)"/>
            <person name="Walter F."/>
            <person name="Albersmeier A."/>
            <person name="Kalinowski J."/>
            <person name="Ruckert C."/>
        </authorList>
    </citation>
    <scope>NUCLEOTIDE SEQUENCE</scope>
    <source>
        <strain evidence="9">JCM 3346</strain>
    </source>
</reference>
<dbReference type="Gene3D" id="1.10.1740.10">
    <property type="match status" value="1"/>
</dbReference>
<feature type="domain" description="RNA polymerase sigma-70 region 2" evidence="8">
    <location>
        <begin position="41"/>
        <end position="103"/>
    </location>
</feature>
<dbReference type="InterPro" id="IPR013324">
    <property type="entry name" value="RNA_pol_sigma_r3/r4-like"/>
</dbReference>
<keyword evidence="2" id="KW-0805">Transcription regulation</keyword>
<evidence type="ECO:0000313" key="9">
    <source>
        <dbReference type="EMBL" id="GGR17171.1"/>
    </source>
</evidence>
<dbReference type="Pfam" id="PF04542">
    <property type="entry name" value="Sigma70_r2"/>
    <property type="match status" value="1"/>
</dbReference>
<evidence type="ECO:0000256" key="6">
    <source>
        <dbReference type="SAM" id="MobiDB-lite"/>
    </source>
</evidence>
<proteinExistence type="inferred from homology"/>
<gene>
    <name evidence="9" type="ORF">GCM10010196_07430</name>
</gene>
<dbReference type="RefSeq" id="WP_189083935.1">
    <property type="nucleotide sequence ID" value="NZ_BMRJ01000001.1"/>
</dbReference>
<keyword evidence="10" id="KW-1185">Reference proteome</keyword>
<dbReference type="InterPro" id="IPR014284">
    <property type="entry name" value="RNA_pol_sigma-70_dom"/>
</dbReference>
<evidence type="ECO:0000256" key="7">
    <source>
        <dbReference type="SAM" id="Phobius"/>
    </source>
</evidence>
<comment type="similarity">
    <text evidence="1">Belongs to the sigma-70 factor family. ECF subfamily.</text>
</comment>
<feature type="region of interest" description="Disordered" evidence="6">
    <location>
        <begin position="362"/>
        <end position="399"/>
    </location>
</feature>
<dbReference type="PANTHER" id="PTHR43133:SF8">
    <property type="entry name" value="RNA POLYMERASE SIGMA FACTOR HI_1459-RELATED"/>
    <property type="match status" value="1"/>
</dbReference>
<dbReference type="Proteomes" id="UP000610303">
    <property type="component" value="Unassembled WGS sequence"/>
</dbReference>
<keyword evidence="7" id="KW-1133">Transmembrane helix</keyword>
<evidence type="ECO:0000259" key="8">
    <source>
        <dbReference type="Pfam" id="PF04542"/>
    </source>
</evidence>
<dbReference type="SUPFAM" id="SSF88946">
    <property type="entry name" value="Sigma2 domain of RNA polymerase sigma factors"/>
    <property type="match status" value="1"/>
</dbReference>
<sequence>MSQPIAASSGTASPRDPVLSDEDLLAALRDGDDAAYEALWVRHVDAARRAARRIAPLHADDLVSEAFLAIYDQVRVRGGGPVSSFRAYLFTIMRNTAARWHRTDAQFVATPDVDDTVEESGLRSLEREYDGALLLSAFRSLPNRWQRVLWLTEIENARRAEVAAELGIRPNALSALHGRARQGLRVQWLHHQIPEELRDDTGHVAHALPALIVGAGAHTADRVIRHLEACERCRAVELELRSAYRAGRKTVVSISGLGALGVVLPGATSLAGGTATAVAAGLALAGSAAVVAGALVTGLVPGLLDPWIPRVEALPGPAQPREEVAAPTGPVAPPRESSQLPIELPPPLVGPETPPVESIDIFWDPASPNAGLPERPPPATPATPGTVVPPDDGSAAPPPGVVVSAPSSTFLAPVLSGTAQPETVIAVAVDGLTYTTEPSEAGDWTFDLRTVPLAAGTHLARVWTVADGVASTPAIAEFTIEPLGIDGLSEYQPITLGDGMGDGLRFTLRGAPGGTVCIDSDTGQSAQVALDGTGSAQRVLRFWNYGLYVLRVTPCDGDAFGPDTPRTVSVVEGVFDPWVMDDVQSWEISEE</sequence>
<keyword evidence="4" id="KW-0238">DNA-binding</keyword>
<feature type="transmembrane region" description="Helical" evidence="7">
    <location>
        <begin position="277"/>
        <end position="300"/>
    </location>
</feature>
<reference evidence="9" key="2">
    <citation type="submission" date="2020-09" db="EMBL/GenBank/DDBJ databases">
        <authorList>
            <person name="Sun Q."/>
            <person name="Ohkuma M."/>
        </authorList>
    </citation>
    <scope>NUCLEOTIDE SEQUENCE</scope>
    <source>
        <strain evidence="9">JCM 3346</strain>
    </source>
</reference>
<feature type="region of interest" description="Disordered" evidence="6">
    <location>
        <begin position="318"/>
        <end position="341"/>
    </location>
</feature>
<dbReference type="PANTHER" id="PTHR43133">
    <property type="entry name" value="RNA POLYMERASE ECF-TYPE SIGMA FACTO"/>
    <property type="match status" value="1"/>
</dbReference>
<evidence type="ECO:0000256" key="4">
    <source>
        <dbReference type="ARBA" id="ARBA00023125"/>
    </source>
</evidence>
<dbReference type="InterPro" id="IPR036388">
    <property type="entry name" value="WH-like_DNA-bd_sf"/>
</dbReference>
<dbReference type="InterPro" id="IPR007627">
    <property type="entry name" value="RNA_pol_sigma70_r2"/>
</dbReference>
<dbReference type="Gene3D" id="2.60.40.10">
    <property type="entry name" value="Immunoglobulins"/>
    <property type="match status" value="1"/>
</dbReference>
<dbReference type="InterPro" id="IPR013783">
    <property type="entry name" value="Ig-like_fold"/>
</dbReference>
<protein>
    <recommendedName>
        <fullName evidence="8">RNA polymerase sigma-70 region 2 domain-containing protein</fullName>
    </recommendedName>
</protein>
<dbReference type="InterPro" id="IPR039425">
    <property type="entry name" value="RNA_pol_sigma-70-like"/>
</dbReference>
<feature type="transmembrane region" description="Helical" evidence="7">
    <location>
        <begin position="251"/>
        <end position="271"/>
    </location>
</feature>